<feature type="compositionally biased region" description="Low complexity" evidence="5">
    <location>
        <begin position="27"/>
        <end position="43"/>
    </location>
</feature>
<evidence type="ECO:0000256" key="1">
    <source>
        <dbReference type="ARBA" id="ARBA00022618"/>
    </source>
</evidence>
<name>A0AAD9CU33_PAPLA</name>
<dbReference type="FunFam" id="1.10.472.10:FF:000001">
    <property type="entry name" value="G2/mitotic-specific cyclin"/>
    <property type="match status" value="1"/>
</dbReference>
<dbReference type="GO" id="GO:0051301">
    <property type="term" value="P:cell division"/>
    <property type="evidence" value="ECO:0007669"/>
    <property type="project" value="UniProtKB-KW"/>
</dbReference>
<sequence length="561" mass="61859">MASGIPTRTRTRRADENAPPLTRASRSTHAITTTAKPTTTRSSSAIVPSAAAAAAKSAIPVMKRTVTATSSSSITGGAMKLRTGVLGEVTNAGKKAGALGDKTNKAREAKPLLTEKGKASASTSTSAPTAGKRSRAGVTTAPLIKTEEKPLLSKRRAATSTSTRSRSTTASTSAAEAKPLADKTDNLKEEKPSQEEPARKRRKTSSPAQAEPLGDDLVDEGQYDPDGEEVLLVSGEEKGLLLRSPKRVRAKDEGWEDLDADDEGDPTMVSEYVVDAFQYMLELEVTTMPNPDYMSDQTELQWKMRTVLMDWLVEVHAKFRLLPETLFIAVNLIDRFLSQRIISLGKFQLVGLTALFIAAKYEEVICPSVTHFLQMADGGYGVEEVLKAERYLLSALEFDLSYPNPLHFLRRISKADGYDIQTRTLGKFLMEISALDHRLMPFPPSMLAAAGMWLARLCLERGPWNANLVHYSEYAVDEIIEPAQIMLDYLLDPYLDTTTAFYKKYASKKHMKASTYMHSWATNRWRESVLGTSDEYGVELYIEAGITPPKPRLLKALNRVR</sequence>
<dbReference type="SUPFAM" id="SSF47954">
    <property type="entry name" value="Cyclin-like"/>
    <property type="match status" value="2"/>
</dbReference>
<keyword evidence="1" id="KW-0132">Cell division</keyword>
<feature type="region of interest" description="Disordered" evidence="5">
    <location>
        <begin position="1"/>
        <end position="43"/>
    </location>
</feature>
<dbReference type="SMART" id="SM01332">
    <property type="entry name" value="Cyclin_C"/>
    <property type="match status" value="1"/>
</dbReference>
<comment type="similarity">
    <text evidence="4">Belongs to the cyclin family.</text>
</comment>
<dbReference type="InterPro" id="IPR048258">
    <property type="entry name" value="Cyclins_cyclin-box"/>
</dbReference>
<dbReference type="CDD" id="cd20568">
    <property type="entry name" value="CYCLIN_CLBs_yeast_rpt1"/>
    <property type="match status" value="1"/>
</dbReference>
<dbReference type="InterPro" id="IPR006671">
    <property type="entry name" value="Cyclin_N"/>
</dbReference>
<dbReference type="InterPro" id="IPR004367">
    <property type="entry name" value="Cyclin_C-dom"/>
</dbReference>
<dbReference type="AlphaFoldDB" id="A0AAD9CU33"/>
<proteinExistence type="inferred from homology"/>
<evidence type="ECO:0000313" key="8">
    <source>
        <dbReference type="EMBL" id="KAK1921562.1"/>
    </source>
</evidence>
<evidence type="ECO:0000259" key="6">
    <source>
        <dbReference type="SMART" id="SM00385"/>
    </source>
</evidence>
<keyword evidence="3" id="KW-0131">Cell cycle</keyword>
<dbReference type="InterPro" id="IPR013763">
    <property type="entry name" value="Cyclin-like_dom"/>
</dbReference>
<feature type="compositionally biased region" description="Basic and acidic residues" evidence="5">
    <location>
        <begin position="179"/>
        <end position="198"/>
    </location>
</feature>
<dbReference type="Pfam" id="PF00134">
    <property type="entry name" value="Cyclin_N"/>
    <property type="match status" value="1"/>
</dbReference>
<keyword evidence="9" id="KW-1185">Reference proteome</keyword>
<keyword evidence="2 4" id="KW-0195">Cyclin</keyword>
<organism evidence="8 9">
    <name type="scientific">Papiliotrema laurentii</name>
    <name type="common">Cryptococcus laurentii</name>
    <dbReference type="NCBI Taxonomy" id="5418"/>
    <lineage>
        <taxon>Eukaryota</taxon>
        <taxon>Fungi</taxon>
        <taxon>Dikarya</taxon>
        <taxon>Basidiomycota</taxon>
        <taxon>Agaricomycotina</taxon>
        <taxon>Tremellomycetes</taxon>
        <taxon>Tremellales</taxon>
        <taxon>Rhynchogastremaceae</taxon>
        <taxon>Papiliotrema</taxon>
    </lineage>
</organism>
<feature type="domain" description="Cyclin-like" evidence="6">
    <location>
        <begin position="310"/>
        <end position="394"/>
    </location>
</feature>
<feature type="domain" description="Cyclin-like" evidence="6">
    <location>
        <begin position="407"/>
        <end position="488"/>
    </location>
</feature>
<protein>
    <submittedName>
        <fullName evidence="8">Cyclin-like protein</fullName>
    </submittedName>
</protein>
<evidence type="ECO:0000256" key="3">
    <source>
        <dbReference type="ARBA" id="ARBA00023306"/>
    </source>
</evidence>
<dbReference type="Proteomes" id="UP001182556">
    <property type="component" value="Unassembled WGS sequence"/>
</dbReference>
<dbReference type="PANTHER" id="PTHR10177">
    <property type="entry name" value="CYCLINS"/>
    <property type="match status" value="1"/>
</dbReference>
<feature type="compositionally biased region" description="Low complexity" evidence="5">
    <location>
        <begin position="158"/>
        <end position="175"/>
    </location>
</feature>
<reference evidence="8" key="1">
    <citation type="submission" date="2023-02" db="EMBL/GenBank/DDBJ databases">
        <title>Identification and recombinant expression of a fungal hydrolase from Papiliotrema laurentii that hydrolyzes apple cutin and clears colloidal polyester polyurethane.</title>
        <authorList>
            <consortium name="DOE Joint Genome Institute"/>
            <person name="Roman V.A."/>
            <person name="Bojanowski C."/>
            <person name="Crable B.R."/>
            <person name="Wagner D.N."/>
            <person name="Hung C.S."/>
            <person name="Nadeau L.J."/>
            <person name="Schratz L."/>
            <person name="Haridas S."/>
            <person name="Pangilinan J."/>
            <person name="Lipzen A."/>
            <person name="Na H."/>
            <person name="Yan M."/>
            <person name="Ng V."/>
            <person name="Grigoriev I.V."/>
            <person name="Spatafora J.W."/>
            <person name="Barlow D."/>
            <person name="Biffinger J."/>
            <person name="Kelley-Loughnane N."/>
            <person name="Varaljay V.A."/>
            <person name="Crookes-Goodson W.J."/>
        </authorList>
    </citation>
    <scope>NUCLEOTIDE SEQUENCE</scope>
    <source>
        <strain evidence="8">5307AH</strain>
    </source>
</reference>
<dbReference type="EMBL" id="JAODAN010000010">
    <property type="protein sequence ID" value="KAK1921562.1"/>
    <property type="molecule type" value="Genomic_DNA"/>
</dbReference>
<gene>
    <name evidence="8" type="ORF">DB88DRAFT_498360</name>
</gene>
<comment type="caution">
    <text evidence="8">The sequence shown here is derived from an EMBL/GenBank/DDBJ whole genome shotgun (WGS) entry which is preliminary data.</text>
</comment>
<dbReference type="InterPro" id="IPR036915">
    <property type="entry name" value="Cyclin-like_sf"/>
</dbReference>
<feature type="domain" description="Cyclin C-terminal" evidence="7">
    <location>
        <begin position="403"/>
        <end position="519"/>
    </location>
</feature>
<feature type="region of interest" description="Disordered" evidence="5">
    <location>
        <begin position="95"/>
        <end position="224"/>
    </location>
</feature>
<evidence type="ECO:0000256" key="5">
    <source>
        <dbReference type="SAM" id="MobiDB-lite"/>
    </source>
</evidence>
<feature type="compositionally biased region" description="Basic and acidic residues" evidence="5">
    <location>
        <begin position="102"/>
        <end position="118"/>
    </location>
</feature>
<evidence type="ECO:0000259" key="7">
    <source>
        <dbReference type="SMART" id="SM01332"/>
    </source>
</evidence>
<feature type="compositionally biased region" description="Acidic residues" evidence="5">
    <location>
        <begin position="213"/>
        <end position="224"/>
    </location>
</feature>
<dbReference type="PROSITE" id="PS00292">
    <property type="entry name" value="CYCLINS"/>
    <property type="match status" value="1"/>
</dbReference>
<dbReference type="Pfam" id="PF02984">
    <property type="entry name" value="Cyclin_C"/>
    <property type="match status" value="1"/>
</dbReference>
<dbReference type="InterPro" id="IPR039361">
    <property type="entry name" value="Cyclin"/>
</dbReference>
<dbReference type="CDD" id="cd20512">
    <property type="entry name" value="CYCLIN_CLBs_yeast_rpt2"/>
    <property type="match status" value="1"/>
</dbReference>
<dbReference type="Gene3D" id="1.10.472.10">
    <property type="entry name" value="Cyclin-like"/>
    <property type="match status" value="2"/>
</dbReference>
<feature type="compositionally biased region" description="Low complexity" evidence="5">
    <location>
        <begin position="119"/>
        <end position="130"/>
    </location>
</feature>
<dbReference type="SMART" id="SM00385">
    <property type="entry name" value="CYCLIN"/>
    <property type="match status" value="2"/>
</dbReference>
<evidence type="ECO:0000256" key="4">
    <source>
        <dbReference type="RuleBase" id="RU000383"/>
    </source>
</evidence>
<accession>A0AAD9CU33</accession>
<evidence type="ECO:0000256" key="2">
    <source>
        <dbReference type="ARBA" id="ARBA00023127"/>
    </source>
</evidence>
<evidence type="ECO:0000313" key="9">
    <source>
        <dbReference type="Proteomes" id="UP001182556"/>
    </source>
</evidence>